<reference evidence="3 4" key="1">
    <citation type="submission" date="2015-01" db="EMBL/GenBank/DDBJ databases">
        <title>The Genome Sequence of Exophiala sideris CBS121828.</title>
        <authorList>
            <consortium name="The Broad Institute Genomics Platform"/>
            <person name="Cuomo C."/>
            <person name="de Hoog S."/>
            <person name="Gorbushina A."/>
            <person name="Stielow B."/>
            <person name="Teixiera M."/>
            <person name="Abouelleil A."/>
            <person name="Chapman S.B."/>
            <person name="Priest M."/>
            <person name="Young S.K."/>
            <person name="Wortman J."/>
            <person name="Nusbaum C."/>
            <person name="Birren B."/>
        </authorList>
    </citation>
    <scope>NUCLEOTIDE SEQUENCE [LARGE SCALE GENOMIC DNA]</scope>
    <source>
        <strain evidence="3 4">CBS 121828</strain>
    </source>
</reference>
<evidence type="ECO:0000313" key="4">
    <source>
        <dbReference type="Proteomes" id="UP000053599"/>
    </source>
</evidence>
<dbReference type="Pfam" id="PF10159">
    <property type="entry name" value="MMtag"/>
    <property type="match status" value="1"/>
</dbReference>
<feature type="compositionally biased region" description="Basic residues" evidence="1">
    <location>
        <begin position="174"/>
        <end position="189"/>
    </location>
</feature>
<dbReference type="Proteomes" id="UP000053599">
    <property type="component" value="Unassembled WGS sequence"/>
</dbReference>
<feature type="compositionally biased region" description="Basic and acidic residues" evidence="1">
    <location>
        <begin position="253"/>
        <end position="271"/>
    </location>
</feature>
<dbReference type="AlphaFoldDB" id="A0A0D1Y2Y0"/>
<proteinExistence type="predicted"/>
<feature type="compositionally biased region" description="Basic residues" evidence="1">
    <location>
        <begin position="198"/>
        <end position="218"/>
    </location>
</feature>
<feature type="compositionally biased region" description="Basic residues" evidence="1">
    <location>
        <begin position="238"/>
        <end position="252"/>
    </location>
</feature>
<gene>
    <name evidence="3" type="ORF">PV11_09070</name>
</gene>
<feature type="domain" description="Multiple myeloma tumor-associated protein 2-like N-terminal" evidence="2">
    <location>
        <begin position="11"/>
        <end position="95"/>
    </location>
</feature>
<dbReference type="InterPro" id="IPR019315">
    <property type="entry name" value="MMTA2_N"/>
</dbReference>
<dbReference type="PANTHER" id="PTHR14580:SF0">
    <property type="entry name" value="MULTIPLE MYELOMA TUMOR-ASSOCIATED PROTEIN 2"/>
    <property type="match status" value="1"/>
</dbReference>
<feature type="region of interest" description="Disordered" evidence="1">
    <location>
        <begin position="56"/>
        <end position="77"/>
    </location>
</feature>
<protein>
    <recommendedName>
        <fullName evidence="2">Multiple myeloma tumor-associated protein 2-like N-terminal domain-containing protein</fullName>
    </recommendedName>
</protein>
<evidence type="ECO:0000259" key="2">
    <source>
        <dbReference type="Pfam" id="PF10159"/>
    </source>
</evidence>
<feature type="compositionally biased region" description="Basic and acidic residues" evidence="1">
    <location>
        <begin position="67"/>
        <end position="77"/>
    </location>
</feature>
<accession>A0A0D1Y2Y0</accession>
<dbReference type="EMBL" id="KN846954">
    <property type="protein sequence ID" value="KIV77257.1"/>
    <property type="molecule type" value="Genomic_DNA"/>
</dbReference>
<dbReference type="InterPro" id="IPR039207">
    <property type="entry name" value="MMTAG2-like"/>
</dbReference>
<name>A0A0D1Y2Y0_9EURO</name>
<dbReference type="HOGENOM" id="CLU_061193_3_0_1"/>
<feature type="compositionally biased region" description="Basic and acidic residues" evidence="1">
    <location>
        <begin position="146"/>
        <end position="156"/>
    </location>
</feature>
<evidence type="ECO:0000313" key="3">
    <source>
        <dbReference type="EMBL" id="KIV77257.1"/>
    </source>
</evidence>
<sequence>MDLLATVRKEGSRGGLGDFKWTDVQNSSHREHYLGHSLMAPVGRWQKGRDLSWYAKPDEESADGEDPAAKAARERKEEIRRVKEAEEDALARALGLPVAPRDNPNMQELGAQREVAKVLKEAAEEDDTPGSRGVGHGRVAGMSGSKADEMVTERIEGTGNGHDQELQSALKEYTRRHGHRRHGSPSRHRSREDARDRDRRHHRKHRDDGRRHRTHRNRSRDDRDQRRSRSGSLDRSGRRDRRRGSRSRSPGRTRRDDEYRRHDTARRDERR</sequence>
<organism evidence="3 4">
    <name type="scientific">Exophiala sideris</name>
    <dbReference type="NCBI Taxonomy" id="1016849"/>
    <lineage>
        <taxon>Eukaryota</taxon>
        <taxon>Fungi</taxon>
        <taxon>Dikarya</taxon>
        <taxon>Ascomycota</taxon>
        <taxon>Pezizomycotina</taxon>
        <taxon>Eurotiomycetes</taxon>
        <taxon>Chaetothyriomycetidae</taxon>
        <taxon>Chaetothyriales</taxon>
        <taxon>Herpotrichiellaceae</taxon>
        <taxon>Exophiala</taxon>
    </lineage>
</organism>
<dbReference type="OrthoDB" id="5390672at2759"/>
<feature type="region of interest" description="Disordered" evidence="1">
    <location>
        <begin position="93"/>
        <end position="271"/>
    </location>
</feature>
<evidence type="ECO:0000256" key="1">
    <source>
        <dbReference type="SAM" id="MobiDB-lite"/>
    </source>
</evidence>
<dbReference type="PANTHER" id="PTHR14580">
    <property type="entry name" value="MULTIPLE MYELOMA TUMOR-ASSOCIATED PROTEIN 2 FAMILY MEMBER"/>
    <property type="match status" value="1"/>
</dbReference>